<organism evidence="1 2">
    <name type="scientific">Tardiphaga robiniae</name>
    <dbReference type="NCBI Taxonomy" id="943830"/>
    <lineage>
        <taxon>Bacteria</taxon>
        <taxon>Pseudomonadati</taxon>
        <taxon>Pseudomonadota</taxon>
        <taxon>Alphaproteobacteria</taxon>
        <taxon>Hyphomicrobiales</taxon>
        <taxon>Nitrobacteraceae</taxon>
        <taxon>Tardiphaga</taxon>
    </lineage>
</organism>
<proteinExistence type="predicted"/>
<comment type="caution">
    <text evidence="1">The sequence shown here is derived from an EMBL/GenBank/DDBJ whole genome shotgun (WGS) entry which is preliminary data.</text>
</comment>
<sequence>MTHYDGITGESDVKGYTLGGYWRDVTMSKNTNDAETLSMWATDILLEAHAIAPCPDHGYLRLRHSHHAVDYARSIAEHRKFSGKNKEQRVKAIEKVLDGLADTYPACE</sequence>
<gene>
    <name evidence="1" type="ORF">A4A58_19520</name>
</gene>
<dbReference type="AlphaFoldDB" id="A0A163X4W7"/>
<evidence type="ECO:0000313" key="1">
    <source>
        <dbReference type="EMBL" id="KZD20419.1"/>
    </source>
</evidence>
<dbReference type="STRING" id="943830.A4A58_19520"/>
<dbReference type="EMBL" id="LVYV01000056">
    <property type="protein sequence ID" value="KZD20419.1"/>
    <property type="molecule type" value="Genomic_DNA"/>
</dbReference>
<dbReference type="Proteomes" id="UP000076574">
    <property type="component" value="Unassembled WGS sequence"/>
</dbReference>
<reference evidence="1 2" key="1">
    <citation type="submission" date="2016-03" db="EMBL/GenBank/DDBJ databases">
        <title>Microsymbionts genomes from the relict species Vavilovia formosa (Stev.) Fed.</title>
        <authorList>
            <person name="Kopat V."/>
            <person name="Chirak E."/>
            <person name="Kimeklis A."/>
            <person name="Andronov E."/>
        </authorList>
    </citation>
    <scope>NUCLEOTIDE SEQUENCE [LARGE SCALE GENOMIC DNA]</scope>
    <source>
        <strain evidence="1 2">Vaf07</strain>
    </source>
</reference>
<protein>
    <submittedName>
        <fullName evidence="1">Uncharacterized protein</fullName>
    </submittedName>
</protein>
<keyword evidence="2" id="KW-1185">Reference proteome</keyword>
<name>A0A163X4W7_9BRAD</name>
<accession>A0A163X4W7</accession>
<evidence type="ECO:0000313" key="2">
    <source>
        <dbReference type="Proteomes" id="UP000076574"/>
    </source>
</evidence>